<sequence length="171" mass="18010">MPYKAVVLALEFLERESEMASTNGTSRGRPIPIEDAIGMIQDLESHTGGLLSDKESDLDQQLYNMDENRSYAASGDNDDGADIQSVVLPLHATPAPLPTAAFAAPPAASATPPAAPLVAEVSAVLTAATPAATPARFYGRVHPPARLVRRVHVVDQPANSGAGHSRPCCWF</sequence>
<accession>A0ABN8PZZ1</accession>
<evidence type="ECO:0000313" key="2">
    <source>
        <dbReference type="Proteomes" id="UP001159405"/>
    </source>
</evidence>
<organism evidence="1 2">
    <name type="scientific">Porites lobata</name>
    <dbReference type="NCBI Taxonomy" id="104759"/>
    <lineage>
        <taxon>Eukaryota</taxon>
        <taxon>Metazoa</taxon>
        <taxon>Cnidaria</taxon>
        <taxon>Anthozoa</taxon>
        <taxon>Hexacorallia</taxon>
        <taxon>Scleractinia</taxon>
        <taxon>Fungiina</taxon>
        <taxon>Poritidae</taxon>
        <taxon>Porites</taxon>
    </lineage>
</organism>
<proteinExistence type="predicted"/>
<dbReference type="Proteomes" id="UP001159405">
    <property type="component" value="Unassembled WGS sequence"/>
</dbReference>
<protein>
    <submittedName>
        <fullName evidence="1">Uncharacterized protein</fullName>
    </submittedName>
</protein>
<keyword evidence="2" id="KW-1185">Reference proteome</keyword>
<reference evidence="1 2" key="1">
    <citation type="submission" date="2022-05" db="EMBL/GenBank/DDBJ databases">
        <authorList>
            <consortium name="Genoscope - CEA"/>
            <person name="William W."/>
        </authorList>
    </citation>
    <scope>NUCLEOTIDE SEQUENCE [LARGE SCALE GENOMIC DNA]</scope>
</reference>
<dbReference type="EMBL" id="CALNXK010000093">
    <property type="protein sequence ID" value="CAH3152221.1"/>
    <property type="molecule type" value="Genomic_DNA"/>
</dbReference>
<gene>
    <name evidence="1" type="ORF">PLOB_00048938</name>
</gene>
<name>A0ABN8PZZ1_9CNID</name>
<comment type="caution">
    <text evidence="1">The sequence shown here is derived from an EMBL/GenBank/DDBJ whole genome shotgun (WGS) entry which is preliminary data.</text>
</comment>
<evidence type="ECO:0000313" key="1">
    <source>
        <dbReference type="EMBL" id="CAH3152221.1"/>
    </source>
</evidence>